<evidence type="ECO:0000313" key="1">
    <source>
        <dbReference type="EMBL" id="MEZ0494095.1"/>
    </source>
</evidence>
<keyword evidence="2" id="KW-1185">Reference proteome</keyword>
<reference evidence="1 2" key="1">
    <citation type="submission" date="2024-07" db="EMBL/GenBank/DDBJ databases">
        <authorList>
            <person name="Thanompreechachai J."/>
            <person name="Duangmal K."/>
        </authorList>
    </citation>
    <scope>NUCLEOTIDE SEQUENCE [LARGE SCALE GENOMIC DNA]</scope>
    <source>
        <strain evidence="1 2">TBRC 1896</strain>
    </source>
</reference>
<dbReference type="RefSeq" id="WP_370720328.1">
    <property type="nucleotide sequence ID" value="NZ_JBGGTQ010000009.1"/>
</dbReference>
<dbReference type="Proteomes" id="UP001566476">
    <property type="component" value="Unassembled WGS sequence"/>
</dbReference>
<proteinExistence type="predicted"/>
<sequence>MLSVGPATLVSDRTTDDPVVVAASLLAKAPVLAPFVLLQRRVVDGPAGSGLKWAAGAGARRLPS</sequence>
<protein>
    <submittedName>
        <fullName evidence="1">Uncharacterized protein</fullName>
    </submittedName>
</protein>
<dbReference type="EMBL" id="JBGGTQ010000009">
    <property type="protein sequence ID" value="MEZ0494095.1"/>
    <property type="molecule type" value="Genomic_DNA"/>
</dbReference>
<comment type="caution">
    <text evidence="1">The sequence shown here is derived from an EMBL/GenBank/DDBJ whole genome shotgun (WGS) entry which is preliminary data.</text>
</comment>
<organism evidence="1 2">
    <name type="scientific">Kineococcus mangrovi</name>
    <dbReference type="NCBI Taxonomy" id="1660183"/>
    <lineage>
        <taxon>Bacteria</taxon>
        <taxon>Bacillati</taxon>
        <taxon>Actinomycetota</taxon>
        <taxon>Actinomycetes</taxon>
        <taxon>Kineosporiales</taxon>
        <taxon>Kineosporiaceae</taxon>
        <taxon>Kineococcus</taxon>
    </lineage>
</organism>
<name>A0ABV4I7R7_9ACTN</name>
<evidence type="ECO:0000313" key="2">
    <source>
        <dbReference type="Proteomes" id="UP001566476"/>
    </source>
</evidence>
<accession>A0ABV4I7R7</accession>
<gene>
    <name evidence="1" type="ORF">AB2L28_17810</name>
</gene>